<reference evidence="3" key="1">
    <citation type="submission" date="2022-10" db="EMBL/GenBank/DDBJ databases">
        <title>Host association and intracellularity evolved multiple times independently in the Rickettsiales.</title>
        <authorList>
            <person name="Castelli M."/>
            <person name="Nardi T."/>
            <person name="Gammuto L."/>
            <person name="Bellinzona G."/>
            <person name="Sabaneyeva E."/>
            <person name="Potekhin A."/>
            <person name="Serra V."/>
            <person name="Petroni G."/>
            <person name="Sassera D."/>
        </authorList>
    </citation>
    <scope>NUCLEOTIDE SEQUENCE [LARGE SCALE GENOMIC DNA]</scope>
    <source>
        <strain evidence="3">US_Bl 11III1</strain>
    </source>
</reference>
<feature type="compositionally biased region" description="Polar residues" evidence="1">
    <location>
        <begin position="31"/>
        <end position="59"/>
    </location>
</feature>
<feature type="chain" id="PRO_5046723852" evidence="2">
    <location>
        <begin position="19"/>
        <end position="553"/>
    </location>
</feature>
<dbReference type="RefSeq" id="WP_323722513.1">
    <property type="nucleotide sequence ID" value="NZ_CP110343.1"/>
</dbReference>
<proteinExistence type="predicted"/>
<protein>
    <submittedName>
        <fullName evidence="3">Uncharacterized protein</fullName>
    </submittedName>
</protein>
<feature type="region of interest" description="Disordered" evidence="1">
    <location>
        <begin position="29"/>
        <end position="59"/>
    </location>
</feature>
<dbReference type="Proteomes" id="UP001325140">
    <property type="component" value="Chromosome"/>
</dbReference>
<keyword evidence="2" id="KW-0732">Signal</keyword>
<evidence type="ECO:0000313" key="3">
    <source>
        <dbReference type="EMBL" id="WPX97868.1"/>
    </source>
</evidence>
<accession>A0ABZ0UP09</accession>
<organism evidence="3 4">
    <name type="scientific">Candidatus Fokinia crypta</name>
    <dbReference type="NCBI Taxonomy" id="1920990"/>
    <lineage>
        <taxon>Bacteria</taxon>
        <taxon>Pseudomonadati</taxon>
        <taxon>Pseudomonadota</taxon>
        <taxon>Alphaproteobacteria</taxon>
        <taxon>Rickettsiales</taxon>
        <taxon>Candidatus Midichloriaceae</taxon>
        <taxon>Candidatus Fokinia</taxon>
    </lineage>
</organism>
<evidence type="ECO:0000256" key="2">
    <source>
        <dbReference type="SAM" id="SignalP"/>
    </source>
</evidence>
<evidence type="ECO:0000313" key="4">
    <source>
        <dbReference type="Proteomes" id="UP001325140"/>
    </source>
</evidence>
<dbReference type="EMBL" id="CP110343">
    <property type="protein sequence ID" value="WPX97868.1"/>
    <property type="molecule type" value="Genomic_DNA"/>
</dbReference>
<gene>
    <name evidence="3" type="ORF">Fokcrypt_00391</name>
</gene>
<evidence type="ECO:0000256" key="1">
    <source>
        <dbReference type="SAM" id="MobiDB-lite"/>
    </source>
</evidence>
<feature type="signal peptide" evidence="2">
    <location>
        <begin position="1"/>
        <end position="18"/>
    </location>
</feature>
<sequence length="553" mass="59246">MKKSISLVIVTAIFYVFSDTVVSDAAPHATPSVQQQVQKDSVPLSTELGSSNTPDDTSIQSKVNSLVQGEVTVVKDEVKILVKPLLNLQYGAVMNNDVFKSADALQEKYKFKNKTELFKAVYPYNIMNPGNPSRWGSFNGLVNFNNVIVDVSTLSQGLKYGGNLSLYANVSKPTSGGNIMTAGEAYVYCESIKHKIKIKAGSTVGVQNTLLISGDNLAKGGMGLSGDLPFYIQYPAIAPYDHKYDKEGIYVEGETPKAIFTLQPFVDSASLPGPANIAPKANKISVTKELEFPDFSAIIGASFTPDTQVKGTLSNITSISGGSLNGFKNVIGYGGKFTAQVNSDIILEASLVGEFTGQFDTVCDVEKMGIDATEGSLKIRMTSIELRRKGGNAVAIGGLIKYREKYALALGYGNYGSTGDFTSAKVSFLSDNKKKSYEGTYKDVGKISSTSGYYISAGASYTGDKNGVSLTYLYGNANGLRQQQIYQILTGVPAENFGDGNRSEFLSFAYERKILSSISGYLSCDHFALSCDPRSGVKGNSGWAIATGLKLKA</sequence>
<keyword evidence="4" id="KW-1185">Reference proteome</keyword>
<name>A0ABZ0UP09_9RICK</name>